<organism evidence="1 2">
    <name type="scientific">Streptococcus cristatus</name>
    <dbReference type="NCBI Taxonomy" id="45634"/>
    <lineage>
        <taxon>Bacteria</taxon>
        <taxon>Bacillati</taxon>
        <taxon>Bacillota</taxon>
        <taxon>Bacilli</taxon>
        <taxon>Lactobacillales</taxon>
        <taxon>Streptococcaceae</taxon>
        <taxon>Streptococcus</taxon>
    </lineage>
</organism>
<accession>A0A3R9KP86</accession>
<dbReference type="EMBL" id="RJPQ01000002">
    <property type="protein sequence ID" value="RSJ87128.1"/>
    <property type="molecule type" value="Genomic_DNA"/>
</dbReference>
<dbReference type="AlphaFoldDB" id="A0A3R9KP86"/>
<dbReference type="RefSeq" id="WP_125370658.1">
    <property type="nucleotide sequence ID" value="NZ_RJPO01000002.1"/>
</dbReference>
<evidence type="ECO:0000313" key="2">
    <source>
        <dbReference type="Proteomes" id="UP000277890"/>
    </source>
</evidence>
<evidence type="ECO:0000313" key="1">
    <source>
        <dbReference type="EMBL" id="RSJ87128.1"/>
    </source>
</evidence>
<dbReference type="Proteomes" id="UP000277890">
    <property type="component" value="Unassembled WGS sequence"/>
</dbReference>
<gene>
    <name evidence="1" type="ORF">D8794_02615</name>
</gene>
<comment type="caution">
    <text evidence="1">The sequence shown here is derived from an EMBL/GenBank/DDBJ whole genome shotgun (WGS) entry which is preliminary data.</text>
</comment>
<name>A0A3R9KP86_STRCR</name>
<proteinExistence type="predicted"/>
<reference evidence="1 2" key="1">
    <citation type="submission" date="2018-11" db="EMBL/GenBank/DDBJ databases">
        <title>Species Designations Belie Phenotypic and Genotypic Heterogeneity in Oral Streptococci.</title>
        <authorList>
            <person name="Velsko I."/>
        </authorList>
    </citation>
    <scope>NUCLEOTIDE SEQUENCE [LARGE SCALE GENOMIC DNA]</scope>
    <source>
        <strain evidence="1 2">A54</strain>
    </source>
</reference>
<protein>
    <submittedName>
        <fullName evidence="1">Uncharacterized protein</fullName>
    </submittedName>
</protein>
<sequence>MKVIKSKKSIFFIILLTALLGALFLHHQSPIEEERFRGEYTLDLDDLSFEQIEDEKLVYVTSKTPKQGFNALKVGQNNFYLDDWQFDYSEENRADSHQNEGEYYFINVYDLKTKKFKKRLDIFEIVRHYDPSLGVDLSGDILNIQGQDYIYIRLIKENSSPRIKEILFNVDTEEIIDYSKEFVESKLQFDEVSITSGLWDHLTDSYNLASGFQGIGPGSVKGSKIPDDINISKRYPEIVKKMNSGEGKIYTRRGNISPEEWYDTLMHWFAPVGQDKLSLSITDKETSEVTPINSYEDFLKWKESHQND</sequence>